<protein>
    <submittedName>
        <fullName evidence="2">18035_t:CDS:1</fullName>
    </submittedName>
</protein>
<feature type="non-terminal residue" evidence="2">
    <location>
        <position position="1"/>
    </location>
</feature>
<accession>A0ABN7WP48</accession>
<organism evidence="2 3">
    <name type="scientific">Gigaspora margarita</name>
    <dbReference type="NCBI Taxonomy" id="4874"/>
    <lineage>
        <taxon>Eukaryota</taxon>
        <taxon>Fungi</taxon>
        <taxon>Fungi incertae sedis</taxon>
        <taxon>Mucoromycota</taxon>
        <taxon>Glomeromycotina</taxon>
        <taxon>Glomeromycetes</taxon>
        <taxon>Diversisporales</taxon>
        <taxon>Gigasporaceae</taxon>
        <taxon>Gigaspora</taxon>
    </lineage>
</organism>
<comment type="caution">
    <text evidence="2">The sequence shown here is derived from an EMBL/GenBank/DDBJ whole genome shotgun (WGS) entry which is preliminary data.</text>
</comment>
<evidence type="ECO:0000259" key="1">
    <source>
        <dbReference type="Pfam" id="PF05699"/>
    </source>
</evidence>
<reference evidence="2 3" key="1">
    <citation type="submission" date="2021-06" db="EMBL/GenBank/DDBJ databases">
        <authorList>
            <person name="Kallberg Y."/>
            <person name="Tangrot J."/>
            <person name="Rosling A."/>
        </authorList>
    </citation>
    <scope>NUCLEOTIDE SEQUENCE [LARGE SCALE GENOMIC DNA]</scope>
    <source>
        <strain evidence="2 3">120-4 pot B 10/14</strain>
    </source>
</reference>
<feature type="non-terminal residue" evidence="2">
    <location>
        <position position="182"/>
    </location>
</feature>
<dbReference type="PANTHER" id="PTHR47611">
    <property type="entry name" value="HAT DIMERISATION DOMAIN, C-TERMINAL"/>
    <property type="match status" value="1"/>
</dbReference>
<feature type="domain" description="HAT C-terminal dimerisation" evidence="1">
    <location>
        <begin position="100"/>
        <end position="176"/>
    </location>
</feature>
<keyword evidence="3" id="KW-1185">Reference proteome</keyword>
<dbReference type="PANTHER" id="PTHR47611:SF3">
    <property type="entry name" value="HAT C-TERMINAL DIMERISATION DOMAIN-CONTAINING PROTEIN"/>
    <property type="match status" value="1"/>
</dbReference>
<dbReference type="Proteomes" id="UP000789901">
    <property type="component" value="Unassembled WGS sequence"/>
</dbReference>
<evidence type="ECO:0000313" key="3">
    <source>
        <dbReference type="Proteomes" id="UP000789901"/>
    </source>
</evidence>
<dbReference type="SUPFAM" id="SSF53098">
    <property type="entry name" value="Ribonuclease H-like"/>
    <property type="match status" value="1"/>
</dbReference>
<dbReference type="EMBL" id="CAJVQB010054322">
    <property type="protein sequence ID" value="CAG8836767.1"/>
    <property type="molecule type" value="Genomic_DNA"/>
</dbReference>
<sequence length="182" mass="21168">SDILDLESEDELPLPPDLDQIEKKFKIAILDSLNKYWHDFAREKLRNEFKNLQHLNVIGNYQLEQLEQQISTSIGTEMMQNPFFEGIFGAQDQVTPLDEVVQYLNMPYINHNANSWQWWNDHKTEFPILSLLACKYLCILAMSVLCERLFLDTGNLITPQHTRLGPKIVGKLLFLKCNAECL</sequence>
<dbReference type="InterPro" id="IPR012337">
    <property type="entry name" value="RNaseH-like_sf"/>
</dbReference>
<dbReference type="Pfam" id="PF05699">
    <property type="entry name" value="Dimer_Tnp_hAT"/>
    <property type="match status" value="1"/>
</dbReference>
<proteinExistence type="predicted"/>
<gene>
    <name evidence="2" type="ORF">GMARGA_LOCUS33192</name>
</gene>
<dbReference type="InterPro" id="IPR008906">
    <property type="entry name" value="HATC_C_dom"/>
</dbReference>
<name>A0ABN7WP48_GIGMA</name>
<evidence type="ECO:0000313" key="2">
    <source>
        <dbReference type="EMBL" id="CAG8836767.1"/>
    </source>
</evidence>